<gene>
    <name evidence="1" type="ORF">LMG29542_08566</name>
</gene>
<protein>
    <submittedName>
        <fullName evidence="1">Uncharacterized protein</fullName>
    </submittedName>
</protein>
<dbReference type="Proteomes" id="UP000494363">
    <property type="component" value="Unassembled WGS sequence"/>
</dbReference>
<dbReference type="RefSeq" id="WP_175233523.1">
    <property type="nucleotide sequence ID" value="NZ_CADIKH010000302.1"/>
</dbReference>
<keyword evidence="2" id="KW-1185">Reference proteome</keyword>
<proteinExistence type="predicted"/>
<sequence>MAIFVPAPPAERSRRAKSEWQRYAADLRTLLEGQLRPGELSAVRFQLRFAETLLDRMQEWEPVGHASTMLRR</sequence>
<evidence type="ECO:0000313" key="1">
    <source>
        <dbReference type="EMBL" id="CAB3775184.1"/>
    </source>
</evidence>
<name>A0A6J5F9M6_9BURK</name>
<dbReference type="AlphaFoldDB" id="A0A6J5F9M6"/>
<organism evidence="1 2">
    <name type="scientific">Paraburkholderia humisilvae</name>
    <dbReference type="NCBI Taxonomy" id="627669"/>
    <lineage>
        <taxon>Bacteria</taxon>
        <taxon>Pseudomonadati</taxon>
        <taxon>Pseudomonadota</taxon>
        <taxon>Betaproteobacteria</taxon>
        <taxon>Burkholderiales</taxon>
        <taxon>Burkholderiaceae</taxon>
        <taxon>Paraburkholderia</taxon>
    </lineage>
</organism>
<reference evidence="1 2" key="1">
    <citation type="submission" date="2020-04" db="EMBL/GenBank/DDBJ databases">
        <authorList>
            <person name="De Canck E."/>
        </authorList>
    </citation>
    <scope>NUCLEOTIDE SEQUENCE [LARGE SCALE GENOMIC DNA]</scope>
    <source>
        <strain evidence="1 2">LMG 29542</strain>
    </source>
</reference>
<evidence type="ECO:0000313" key="2">
    <source>
        <dbReference type="Proteomes" id="UP000494363"/>
    </source>
</evidence>
<dbReference type="EMBL" id="CADIKH010000302">
    <property type="protein sequence ID" value="CAB3775184.1"/>
    <property type="molecule type" value="Genomic_DNA"/>
</dbReference>
<accession>A0A6J5F9M6</accession>